<organism evidence="7 8">
    <name type="scientific">Rehmannia glutinosa</name>
    <name type="common">Chinese foxglove</name>
    <dbReference type="NCBI Taxonomy" id="99300"/>
    <lineage>
        <taxon>Eukaryota</taxon>
        <taxon>Viridiplantae</taxon>
        <taxon>Streptophyta</taxon>
        <taxon>Embryophyta</taxon>
        <taxon>Tracheophyta</taxon>
        <taxon>Spermatophyta</taxon>
        <taxon>Magnoliopsida</taxon>
        <taxon>eudicotyledons</taxon>
        <taxon>Gunneridae</taxon>
        <taxon>Pentapetalae</taxon>
        <taxon>asterids</taxon>
        <taxon>lamiids</taxon>
        <taxon>Lamiales</taxon>
        <taxon>Orobanchaceae</taxon>
        <taxon>Rehmannieae</taxon>
        <taxon>Rehmannia</taxon>
    </lineage>
</organism>
<feature type="domain" description="APS kinase" evidence="6">
    <location>
        <begin position="169"/>
        <end position="216"/>
    </location>
</feature>
<evidence type="ECO:0000259" key="6">
    <source>
        <dbReference type="Pfam" id="PF01583"/>
    </source>
</evidence>
<comment type="caution">
    <text evidence="7">The sequence shown here is derived from an EMBL/GenBank/DDBJ whole genome shotgun (WGS) entry which is preliminary data.</text>
</comment>
<feature type="compositionally biased region" description="Pro residues" evidence="5">
    <location>
        <begin position="38"/>
        <end position="50"/>
    </location>
</feature>
<sequence length="383" mass="42184">MPLAESSPPAPASSPLAEAPTNAPKPRKKKSRKHTTPAPAPEMLGPPAPPSEALGPSAYSISLSPTALNDEAKAKGINTEQHQECRRYGGEQGDERWAFSWCEVAKLFADAGLICIASLISPYRKDRDACRALLPENFIEARLFVLLLSFQIVSILVYRLTGRCNVFIAIFQVFLNMPLELCKGRDPKGLYKLARAGNIKGIDDPYEPPLKCEIEIQERDGNCPTPNEMAGKVVTYLEDKGYLEAQCSVYTAELGQATALMKRSPLAPMILSESLPSGIKTSNLPEYNGTGDPREHLDNSSQSGSLRHDVWLLLQGILQQNLCPGRLKESLAGKPPSNMEELLSRAEKQIRVEEGMDRLCCNSFLLLLHRLWSWSSVLGDKIN</sequence>
<keyword evidence="4" id="KW-0067">ATP-binding</keyword>
<evidence type="ECO:0000256" key="3">
    <source>
        <dbReference type="ARBA" id="ARBA00022741"/>
    </source>
</evidence>
<dbReference type="Proteomes" id="UP001318860">
    <property type="component" value="Unassembled WGS sequence"/>
</dbReference>
<protein>
    <recommendedName>
        <fullName evidence="6">APS kinase domain-containing protein</fullName>
    </recommendedName>
</protein>
<evidence type="ECO:0000313" key="8">
    <source>
        <dbReference type="Proteomes" id="UP001318860"/>
    </source>
</evidence>
<feature type="domain" description="APS kinase" evidence="6">
    <location>
        <begin position="102"/>
        <end position="140"/>
    </location>
</feature>
<dbReference type="InterPro" id="IPR059117">
    <property type="entry name" value="APS_kinase_dom"/>
</dbReference>
<keyword evidence="8" id="KW-1185">Reference proteome</keyword>
<feature type="compositionally biased region" description="Low complexity" evidence="5">
    <location>
        <begin position="1"/>
        <end position="20"/>
    </location>
</feature>
<feature type="compositionally biased region" description="Basic residues" evidence="5">
    <location>
        <begin position="25"/>
        <end position="35"/>
    </location>
</feature>
<dbReference type="PANTHER" id="PTHR11055:SF1">
    <property type="entry name" value="PAPS SYNTHETASE, ISOFORM D"/>
    <property type="match status" value="1"/>
</dbReference>
<gene>
    <name evidence="7" type="ORF">DH2020_023461</name>
</gene>
<name>A0ABR0W640_REHGL</name>
<proteinExistence type="predicted"/>
<keyword evidence="2" id="KW-0808">Transferase</keyword>
<keyword evidence="3" id="KW-0547">Nucleotide-binding</keyword>
<dbReference type="EMBL" id="JABTTQ020000013">
    <property type="protein sequence ID" value="KAK6143113.1"/>
    <property type="molecule type" value="Genomic_DNA"/>
</dbReference>
<dbReference type="SUPFAM" id="SSF52540">
    <property type="entry name" value="P-loop containing nucleoside triphosphate hydrolases"/>
    <property type="match status" value="1"/>
</dbReference>
<dbReference type="Gene3D" id="3.40.50.300">
    <property type="entry name" value="P-loop containing nucleotide triphosphate hydrolases"/>
    <property type="match status" value="1"/>
</dbReference>
<evidence type="ECO:0000256" key="1">
    <source>
        <dbReference type="ARBA" id="ARBA00004678"/>
    </source>
</evidence>
<reference evidence="7 8" key="1">
    <citation type="journal article" date="2021" name="Comput. Struct. Biotechnol. J.">
        <title>De novo genome assembly of the potent medicinal plant Rehmannia glutinosa using nanopore technology.</title>
        <authorList>
            <person name="Ma L."/>
            <person name="Dong C."/>
            <person name="Song C."/>
            <person name="Wang X."/>
            <person name="Zheng X."/>
            <person name="Niu Y."/>
            <person name="Chen S."/>
            <person name="Feng W."/>
        </authorList>
    </citation>
    <scope>NUCLEOTIDE SEQUENCE [LARGE SCALE GENOMIC DNA]</scope>
    <source>
        <strain evidence="7">DH-2019</strain>
    </source>
</reference>
<comment type="pathway">
    <text evidence="1">Sulfur metabolism.</text>
</comment>
<accession>A0ABR0W640</accession>
<dbReference type="InterPro" id="IPR027417">
    <property type="entry name" value="P-loop_NTPase"/>
</dbReference>
<feature type="region of interest" description="Disordered" evidence="5">
    <location>
        <begin position="1"/>
        <end position="56"/>
    </location>
</feature>
<dbReference type="PANTHER" id="PTHR11055">
    <property type="entry name" value="BIFUNCTIONAL 3'-PHOSPHOADENOSINE 5'-PHOSPHOSULFATE SYNTHASE"/>
    <property type="match status" value="1"/>
</dbReference>
<evidence type="ECO:0000256" key="2">
    <source>
        <dbReference type="ARBA" id="ARBA00022679"/>
    </source>
</evidence>
<evidence type="ECO:0000313" key="7">
    <source>
        <dbReference type="EMBL" id="KAK6143113.1"/>
    </source>
</evidence>
<evidence type="ECO:0000256" key="5">
    <source>
        <dbReference type="SAM" id="MobiDB-lite"/>
    </source>
</evidence>
<dbReference type="Pfam" id="PF01583">
    <property type="entry name" value="APS_kinase"/>
    <property type="match status" value="2"/>
</dbReference>
<evidence type="ECO:0000256" key="4">
    <source>
        <dbReference type="ARBA" id="ARBA00022840"/>
    </source>
</evidence>